<dbReference type="InterPro" id="IPR054722">
    <property type="entry name" value="PolX-like_BBD"/>
</dbReference>
<dbReference type="Pfam" id="PF22936">
    <property type="entry name" value="Pol_BBD"/>
    <property type="match status" value="1"/>
</dbReference>
<name>A0A9P7MPK5_9HYPO</name>
<dbReference type="OrthoDB" id="7691805at2759"/>
<feature type="compositionally biased region" description="Polar residues" evidence="1">
    <location>
        <begin position="80"/>
        <end position="90"/>
    </location>
</feature>
<evidence type="ECO:0000259" key="2">
    <source>
        <dbReference type="Pfam" id="PF22936"/>
    </source>
</evidence>
<dbReference type="Proteomes" id="UP000784919">
    <property type="component" value="Unassembled WGS sequence"/>
</dbReference>
<dbReference type="EMBL" id="SRPS01000225">
    <property type="protein sequence ID" value="KAG5962238.1"/>
    <property type="molecule type" value="Genomic_DNA"/>
</dbReference>
<organism evidence="3 4">
    <name type="scientific">Claviceps arundinis</name>
    <dbReference type="NCBI Taxonomy" id="1623583"/>
    <lineage>
        <taxon>Eukaryota</taxon>
        <taxon>Fungi</taxon>
        <taxon>Dikarya</taxon>
        <taxon>Ascomycota</taxon>
        <taxon>Pezizomycotina</taxon>
        <taxon>Sordariomycetes</taxon>
        <taxon>Hypocreomycetidae</taxon>
        <taxon>Hypocreales</taxon>
        <taxon>Clavicipitaceae</taxon>
        <taxon>Claviceps</taxon>
    </lineage>
</organism>
<comment type="caution">
    <text evidence="3">The sequence shown here is derived from an EMBL/GenBank/DDBJ whole genome shotgun (WGS) entry which is preliminary data.</text>
</comment>
<feature type="compositionally biased region" description="Basic and acidic residues" evidence="1">
    <location>
        <begin position="59"/>
        <end position="70"/>
    </location>
</feature>
<evidence type="ECO:0000256" key="1">
    <source>
        <dbReference type="SAM" id="MobiDB-lite"/>
    </source>
</evidence>
<reference evidence="3" key="1">
    <citation type="journal article" date="2020" name="bioRxiv">
        <title>Whole genome comparisons of ergot fungi reveals the divergence and evolution of species within the genus Claviceps are the result of varying mechanisms driving genome evolution and host range expansion.</title>
        <authorList>
            <person name="Wyka S.A."/>
            <person name="Mondo S.J."/>
            <person name="Liu M."/>
            <person name="Dettman J."/>
            <person name="Nalam V."/>
            <person name="Broders K.D."/>
        </authorList>
    </citation>
    <scope>NUCLEOTIDE SEQUENCE</scope>
    <source>
        <strain evidence="3">CCC 1102</strain>
    </source>
</reference>
<proteinExistence type="predicted"/>
<feature type="domain" description="Retrovirus-related Pol polyprotein from transposon TNT 1-94-like beta-barrel" evidence="2">
    <location>
        <begin position="131"/>
        <end position="215"/>
    </location>
</feature>
<accession>A0A9P7MPK5</accession>
<sequence length="269" mass="29564">MLVEKQEQHLNERVTQVSAMALNAHKPRSRGPRYCDHCKKPTHYTDSCFIKFPEKKKAFDDRRARRDGQKANHQGPARDNQATIPQQPLPDTTAPAMTAWVPPTEVGFYSCVSSIIGTAAAANKSPLLQNWILDSGASQHISCQLGYFAKDTLRKYTGPATCGYGGSLNMALQVGTAILPCRPGTKLIYLSLPNTLYDPNAACNLVSYSQLKANGTRIEQHEQGFVLITDSGRVIAQESSGIYWLHLERAAIEQSSTRASLPAYAIKEA</sequence>
<evidence type="ECO:0000313" key="3">
    <source>
        <dbReference type="EMBL" id="KAG5962238.1"/>
    </source>
</evidence>
<feature type="region of interest" description="Disordered" evidence="1">
    <location>
        <begin position="59"/>
        <end position="95"/>
    </location>
</feature>
<gene>
    <name evidence="3" type="ORF">E4U56_003442</name>
</gene>
<evidence type="ECO:0000313" key="4">
    <source>
        <dbReference type="Proteomes" id="UP000784919"/>
    </source>
</evidence>
<protein>
    <recommendedName>
        <fullName evidence="2">Retrovirus-related Pol polyprotein from transposon TNT 1-94-like beta-barrel domain-containing protein</fullName>
    </recommendedName>
</protein>
<dbReference type="AlphaFoldDB" id="A0A9P7MPK5"/>